<feature type="compositionally biased region" description="Low complexity" evidence="1">
    <location>
        <begin position="441"/>
        <end position="457"/>
    </location>
</feature>
<dbReference type="Proteomes" id="UP001164286">
    <property type="component" value="Unassembled WGS sequence"/>
</dbReference>
<feature type="compositionally biased region" description="Low complexity" evidence="1">
    <location>
        <begin position="236"/>
        <end position="252"/>
    </location>
</feature>
<evidence type="ECO:0000313" key="3">
    <source>
        <dbReference type="EMBL" id="KAI9634179.1"/>
    </source>
</evidence>
<comment type="caution">
    <text evidence="3">The sequence shown here is derived from an EMBL/GenBank/DDBJ whole genome shotgun (WGS) entry which is preliminary data.</text>
</comment>
<dbReference type="Gene3D" id="2.170.270.10">
    <property type="entry name" value="SET domain"/>
    <property type="match status" value="1"/>
</dbReference>
<dbReference type="Pfam" id="PF00856">
    <property type="entry name" value="SET"/>
    <property type="match status" value="1"/>
</dbReference>
<feature type="region of interest" description="Disordered" evidence="1">
    <location>
        <begin position="289"/>
        <end position="308"/>
    </location>
</feature>
<sequence length="499" mass="55036">MALKRKRAPPQPRVRHPPLTGERAIMICAFDDLCSKLSKTISGAVGTGLRTCTSVNLDYTPETGGTRSAAKDAFRNTHSALPAEYQLEPAITALQLIYRDFHMPSSVAEVKSVRDYGPCELGLFARKDIRREGEVFGAMFLLVGVPTTLQGLDTRMQFKGRGRMASVGCGPAKFVNHSCTPNVEWRFVHSSDTHKSLWAIKPIAKGEQLFASYGKEYFGKNFARCKCPNHPERVVSLPSASLPSSSSSTSSSQADPLHPDAIIIDDDDSELGGPELVEAPRMAMIIDLTDLEDDEDEDDRDSSGMPAYDDDITFIRHTIVPHTLPRVPIIPKKERYDLVDLTEEAEEDLPEVPELPDASPALPQLPELPELPALQEQYDDNDDYETASTVVSGPSTSRGASTLVNSPVVQPIEDDFEMYDEHDDFFWNPKAPPTPLRHSPAKSSKTSPAPAPQIAAPPVLPRRPIRPVVTFDADAYLKSMEDRWDYNPVPPGTIVYDVE</sequence>
<feature type="region of interest" description="Disordered" evidence="1">
    <location>
        <begin position="429"/>
        <end position="459"/>
    </location>
</feature>
<accession>A0AA38H872</accession>
<feature type="region of interest" description="Disordered" evidence="1">
    <location>
        <begin position="344"/>
        <end position="365"/>
    </location>
</feature>
<feature type="region of interest" description="Disordered" evidence="1">
    <location>
        <begin position="385"/>
        <end position="404"/>
    </location>
</feature>
<dbReference type="EMBL" id="JAKWFO010000008">
    <property type="protein sequence ID" value="KAI9634179.1"/>
    <property type="molecule type" value="Genomic_DNA"/>
</dbReference>
<dbReference type="InterPro" id="IPR001214">
    <property type="entry name" value="SET_dom"/>
</dbReference>
<feature type="compositionally biased region" description="Low complexity" evidence="1">
    <location>
        <begin position="355"/>
        <end position="365"/>
    </location>
</feature>
<feature type="region of interest" description="Disordered" evidence="1">
    <location>
        <begin position="236"/>
        <end position="258"/>
    </location>
</feature>
<gene>
    <name evidence="3" type="ORF">MKK02DRAFT_28852</name>
</gene>
<dbReference type="SUPFAM" id="SSF82199">
    <property type="entry name" value="SET domain"/>
    <property type="match status" value="1"/>
</dbReference>
<dbReference type="GeneID" id="77726859"/>
<keyword evidence="4" id="KW-1185">Reference proteome</keyword>
<dbReference type="InterPro" id="IPR046341">
    <property type="entry name" value="SET_dom_sf"/>
</dbReference>
<dbReference type="SMART" id="SM00317">
    <property type="entry name" value="SET"/>
    <property type="match status" value="1"/>
</dbReference>
<name>A0AA38H872_9TREE</name>
<evidence type="ECO:0000313" key="4">
    <source>
        <dbReference type="Proteomes" id="UP001164286"/>
    </source>
</evidence>
<evidence type="ECO:0000256" key="1">
    <source>
        <dbReference type="SAM" id="MobiDB-lite"/>
    </source>
</evidence>
<dbReference type="RefSeq" id="XP_052943956.1">
    <property type="nucleotide sequence ID" value="XM_053087654.1"/>
</dbReference>
<protein>
    <recommendedName>
        <fullName evidence="2">SET domain-containing protein</fullName>
    </recommendedName>
</protein>
<dbReference type="PROSITE" id="PS50280">
    <property type="entry name" value="SET"/>
    <property type="match status" value="1"/>
</dbReference>
<feature type="domain" description="SET" evidence="2">
    <location>
        <begin position="105"/>
        <end position="214"/>
    </location>
</feature>
<dbReference type="AlphaFoldDB" id="A0AA38H872"/>
<feature type="compositionally biased region" description="Polar residues" evidence="1">
    <location>
        <begin position="386"/>
        <end position="404"/>
    </location>
</feature>
<feature type="compositionally biased region" description="Acidic residues" evidence="1">
    <location>
        <begin position="289"/>
        <end position="300"/>
    </location>
</feature>
<organism evidence="3 4">
    <name type="scientific">Dioszegia hungarica</name>
    <dbReference type="NCBI Taxonomy" id="4972"/>
    <lineage>
        <taxon>Eukaryota</taxon>
        <taxon>Fungi</taxon>
        <taxon>Dikarya</taxon>
        <taxon>Basidiomycota</taxon>
        <taxon>Agaricomycotina</taxon>
        <taxon>Tremellomycetes</taxon>
        <taxon>Tremellales</taxon>
        <taxon>Bulleribasidiaceae</taxon>
        <taxon>Dioszegia</taxon>
    </lineage>
</organism>
<reference evidence="3" key="1">
    <citation type="journal article" date="2022" name="G3 (Bethesda)">
        <title>High quality genome of the basidiomycete yeast Dioszegia hungarica PDD-24b-2 isolated from cloud water.</title>
        <authorList>
            <person name="Jarrige D."/>
            <person name="Haridas S."/>
            <person name="Bleykasten-Grosshans C."/>
            <person name="Joly M."/>
            <person name="Nadalig T."/>
            <person name="Sancelme M."/>
            <person name="Vuilleumier S."/>
            <person name="Grigoriev I.V."/>
            <person name="Amato P."/>
            <person name="Bringel F."/>
        </authorList>
    </citation>
    <scope>NUCLEOTIDE SEQUENCE</scope>
    <source>
        <strain evidence="3">PDD-24b-2</strain>
    </source>
</reference>
<proteinExistence type="predicted"/>
<evidence type="ECO:0000259" key="2">
    <source>
        <dbReference type="PROSITE" id="PS50280"/>
    </source>
</evidence>